<name>A0A2U3N717_9MYCO</name>
<dbReference type="OrthoDB" id="3531445at2"/>
<dbReference type="AlphaFoldDB" id="A0A2U3N717"/>
<feature type="transmembrane region" description="Helical" evidence="5">
    <location>
        <begin position="99"/>
        <end position="120"/>
    </location>
</feature>
<evidence type="ECO:0000256" key="2">
    <source>
        <dbReference type="ARBA" id="ARBA00022692"/>
    </source>
</evidence>
<dbReference type="PANTHER" id="PTHR37958">
    <property type="entry name" value="SODIUM-POTASSIUM/PROTON ANTIPORTER CHAA"/>
    <property type="match status" value="1"/>
</dbReference>
<feature type="transmembrane region" description="Helical" evidence="5">
    <location>
        <begin position="132"/>
        <end position="153"/>
    </location>
</feature>
<dbReference type="InterPro" id="IPR052946">
    <property type="entry name" value="Alkaline_pH_Ca-Antiporter"/>
</dbReference>
<feature type="transmembrane region" description="Helical" evidence="5">
    <location>
        <begin position="165"/>
        <end position="183"/>
    </location>
</feature>
<gene>
    <name evidence="7" type="ORF">MTAB308_790</name>
</gene>
<dbReference type="GO" id="GO:0005886">
    <property type="term" value="C:plasma membrane"/>
    <property type="evidence" value="ECO:0007669"/>
    <property type="project" value="TreeGrafter"/>
</dbReference>
<dbReference type="Gene3D" id="1.20.1420.30">
    <property type="entry name" value="NCX, central ion-binding region"/>
    <property type="match status" value="1"/>
</dbReference>
<keyword evidence="2 5" id="KW-0812">Transmembrane</keyword>
<organism evidence="7 8">
    <name type="scientific">Mycobacterium terramassiliense</name>
    <dbReference type="NCBI Taxonomy" id="1841859"/>
    <lineage>
        <taxon>Bacteria</taxon>
        <taxon>Bacillati</taxon>
        <taxon>Actinomycetota</taxon>
        <taxon>Actinomycetes</taxon>
        <taxon>Mycobacteriales</taxon>
        <taxon>Mycobacteriaceae</taxon>
        <taxon>Mycobacterium</taxon>
    </lineage>
</organism>
<dbReference type="Proteomes" id="UP000241595">
    <property type="component" value="Unassembled WGS sequence"/>
</dbReference>
<dbReference type="PANTHER" id="PTHR37958:SF1">
    <property type="entry name" value="SODIUM-POTASSIUM_PROTON ANTIPORTER CHAA"/>
    <property type="match status" value="1"/>
</dbReference>
<feature type="transmembrane region" description="Helical" evidence="5">
    <location>
        <begin position="220"/>
        <end position="238"/>
    </location>
</feature>
<keyword evidence="3 5" id="KW-1133">Transmembrane helix</keyword>
<evidence type="ECO:0000313" key="8">
    <source>
        <dbReference type="Proteomes" id="UP000241595"/>
    </source>
</evidence>
<feature type="transmembrane region" description="Helical" evidence="5">
    <location>
        <begin position="64"/>
        <end position="87"/>
    </location>
</feature>
<protein>
    <submittedName>
        <fullName evidence="7">Ca2+/H+ antiporter</fullName>
    </submittedName>
</protein>
<feature type="transmembrane region" description="Helical" evidence="5">
    <location>
        <begin position="290"/>
        <end position="313"/>
    </location>
</feature>
<feature type="transmembrane region" description="Helical" evidence="5">
    <location>
        <begin position="7"/>
        <end position="27"/>
    </location>
</feature>
<feature type="transmembrane region" description="Helical" evidence="5">
    <location>
        <begin position="258"/>
        <end position="278"/>
    </location>
</feature>
<feature type="domain" description="Sodium/calcium exchanger membrane region" evidence="6">
    <location>
        <begin position="32"/>
        <end position="186"/>
    </location>
</feature>
<feature type="transmembrane region" description="Helical" evidence="5">
    <location>
        <begin position="348"/>
        <end position="366"/>
    </location>
</feature>
<keyword evidence="8" id="KW-1185">Reference proteome</keyword>
<evidence type="ECO:0000256" key="3">
    <source>
        <dbReference type="ARBA" id="ARBA00022989"/>
    </source>
</evidence>
<feature type="domain" description="Sodium/calcium exchanger membrane region" evidence="6">
    <location>
        <begin position="223"/>
        <end position="364"/>
    </location>
</feature>
<dbReference type="InterPro" id="IPR044880">
    <property type="entry name" value="NCX_ion-bd_dom_sf"/>
</dbReference>
<dbReference type="RefSeq" id="WP_077098057.1">
    <property type="nucleotide sequence ID" value="NZ_LT717698.1"/>
</dbReference>
<evidence type="ECO:0000313" key="7">
    <source>
        <dbReference type="EMBL" id="SPM27313.1"/>
    </source>
</evidence>
<dbReference type="Pfam" id="PF01699">
    <property type="entry name" value="Na_Ca_ex"/>
    <property type="match status" value="2"/>
</dbReference>
<dbReference type="InterPro" id="IPR004837">
    <property type="entry name" value="NaCa_Exmemb"/>
</dbReference>
<evidence type="ECO:0000256" key="5">
    <source>
        <dbReference type="SAM" id="Phobius"/>
    </source>
</evidence>
<keyword evidence="4 5" id="KW-0472">Membrane</keyword>
<evidence type="ECO:0000256" key="4">
    <source>
        <dbReference type="ARBA" id="ARBA00023136"/>
    </source>
</evidence>
<sequence>MLKRLPWTSWTAVVPLVAVVVLTATWHEHLGPALIALQAALLIGAVLAAVQHAEVVAARVGEPFGSLVLAGAVTVIEVALIVELMASGGNEAATLARDTAFAAFMITTNGIAGLSLSWGSRRYGVTLFNAEGSGAALATLTTLATLSLALPAFTISHPGKEFSPGQLIFAAVTSLLLYLLFVFTQTVRHRDFFLPVAQRGQKKLFEEDENHADPPTARSALISLVLLLVALVAVVGLAEQESPAVERLVTAAGFPQTFVGVVIAMLVLLPETLAAVRAARRGRIQTSLNLAYGSAMASIGLTIPAIALASIWLKGPLVLGLAPTQLVLLALTVVISMLTVVPGRATRLQGEVHLVLLAAYVFLAVIP</sequence>
<accession>A0A2U3N717</accession>
<dbReference type="GO" id="GO:0015385">
    <property type="term" value="F:sodium:proton antiporter activity"/>
    <property type="evidence" value="ECO:0007669"/>
    <property type="project" value="TreeGrafter"/>
</dbReference>
<evidence type="ECO:0000256" key="1">
    <source>
        <dbReference type="ARBA" id="ARBA00004141"/>
    </source>
</evidence>
<reference evidence="7 8" key="1">
    <citation type="submission" date="2017-01" db="EMBL/GenBank/DDBJ databases">
        <authorList>
            <consortium name="Urmite Genomes"/>
        </authorList>
    </citation>
    <scope>NUCLEOTIDE SEQUENCE [LARGE SCALE GENOMIC DNA]</scope>
    <source>
        <strain evidence="7 8">AB308</strain>
    </source>
</reference>
<dbReference type="GO" id="GO:0015386">
    <property type="term" value="F:potassium:proton antiporter activity"/>
    <property type="evidence" value="ECO:0007669"/>
    <property type="project" value="TreeGrafter"/>
</dbReference>
<feature type="transmembrane region" description="Helical" evidence="5">
    <location>
        <begin position="319"/>
        <end position="341"/>
    </location>
</feature>
<dbReference type="EMBL" id="FTRV01000009">
    <property type="protein sequence ID" value="SPM27313.1"/>
    <property type="molecule type" value="Genomic_DNA"/>
</dbReference>
<dbReference type="STRING" id="1841859.GCA_900157385_00786"/>
<evidence type="ECO:0000259" key="6">
    <source>
        <dbReference type="Pfam" id="PF01699"/>
    </source>
</evidence>
<proteinExistence type="predicted"/>
<feature type="transmembrane region" description="Helical" evidence="5">
    <location>
        <begin position="33"/>
        <end position="52"/>
    </location>
</feature>
<comment type="subcellular location">
    <subcellularLocation>
        <location evidence="1">Membrane</location>
        <topology evidence="1">Multi-pass membrane protein</topology>
    </subcellularLocation>
</comment>